<proteinExistence type="predicted"/>
<reference evidence="1" key="2">
    <citation type="submission" date="2023-05" db="EMBL/GenBank/DDBJ databases">
        <authorList>
            <consortium name="Lawrence Berkeley National Laboratory"/>
            <person name="Steindorff A."/>
            <person name="Hensen N."/>
            <person name="Bonometti L."/>
            <person name="Westerberg I."/>
            <person name="Brannstrom I.O."/>
            <person name="Guillou S."/>
            <person name="Cros-Aarteil S."/>
            <person name="Calhoun S."/>
            <person name="Haridas S."/>
            <person name="Kuo A."/>
            <person name="Mondo S."/>
            <person name="Pangilinan J."/>
            <person name="Riley R."/>
            <person name="Labutti K."/>
            <person name="Andreopoulos B."/>
            <person name="Lipzen A."/>
            <person name="Chen C."/>
            <person name="Yanf M."/>
            <person name="Daum C."/>
            <person name="Ng V."/>
            <person name="Clum A."/>
            <person name="Ohm R."/>
            <person name="Martin F."/>
            <person name="Silar P."/>
            <person name="Natvig D."/>
            <person name="Lalanne C."/>
            <person name="Gautier V."/>
            <person name="Ament-Velasquez S.L."/>
            <person name="Kruys A."/>
            <person name="Hutchinson M.I."/>
            <person name="Powell A.J."/>
            <person name="Barry K."/>
            <person name="Miller A.N."/>
            <person name="Grigoriev I.V."/>
            <person name="Debuchy R."/>
            <person name="Gladieux P."/>
            <person name="Thoren M.H."/>
            <person name="Johannesson H."/>
        </authorList>
    </citation>
    <scope>NUCLEOTIDE SEQUENCE</scope>
    <source>
        <strain evidence="1">PSN243</strain>
    </source>
</reference>
<reference evidence="1" key="1">
    <citation type="journal article" date="2023" name="Mol. Phylogenet. Evol.">
        <title>Genome-scale phylogeny and comparative genomics of the fungal order Sordariales.</title>
        <authorList>
            <person name="Hensen N."/>
            <person name="Bonometti L."/>
            <person name="Westerberg I."/>
            <person name="Brannstrom I.O."/>
            <person name="Guillou S."/>
            <person name="Cros-Aarteil S."/>
            <person name="Calhoun S."/>
            <person name="Haridas S."/>
            <person name="Kuo A."/>
            <person name="Mondo S."/>
            <person name="Pangilinan J."/>
            <person name="Riley R."/>
            <person name="LaButti K."/>
            <person name="Andreopoulos B."/>
            <person name="Lipzen A."/>
            <person name="Chen C."/>
            <person name="Yan M."/>
            <person name="Daum C."/>
            <person name="Ng V."/>
            <person name="Clum A."/>
            <person name="Steindorff A."/>
            <person name="Ohm R.A."/>
            <person name="Martin F."/>
            <person name="Silar P."/>
            <person name="Natvig D.O."/>
            <person name="Lalanne C."/>
            <person name="Gautier V."/>
            <person name="Ament-Velasquez S.L."/>
            <person name="Kruys A."/>
            <person name="Hutchinson M.I."/>
            <person name="Powell A.J."/>
            <person name="Barry K."/>
            <person name="Miller A.N."/>
            <person name="Grigoriev I.V."/>
            <person name="Debuchy R."/>
            <person name="Gladieux P."/>
            <person name="Hiltunen Thoren M."/>
            <person name="Johannesson H."/>
        </authorList>
    </citation>
    <scope>NUCLEOTIDE SEQUENCE</scope>
    <source>
        <strain evidence="1">PSN243</strain>
    </source>
</reference>
<accession>A0AAV9G6Y4</accession>
<sequence>MSASKTTEAFWLAYGQFVKDNAGVHITEGGDAAFFLASQTQKGPPAGSLVPEAYGNLAFYNIGNNLLSTADVFYNPSSQNGYVDALETFLANVALGGNPSAALDTAIVNALKDKEAADTWLEREKEKAKTRFVSDLKDGFTTVGKFYDWILDGNAPGYATAEQNATAVASRLAELQARVDGPLASKINKDKANIRKAQDQSGLKPGFNMEAAAGGMPSAADLKRLAQAGGNAEKPAIYYVPQYTGLDEYKKFVSAAETKAASDNWKPAQSYDLKIDINKKVEDYKFGQTSGGGSVAVSCGPWFAFNASANHSETETDSSSHVETEDVSVKILYDDMRLIAINPGQWNLNTKEYRLRGDAPKEVKTLARVSQLVVVTGLGYEITLGATAASKVDSLYQQTTQAGGGLRIFGIPISLEGSGSRTTETSSHRSSWDAATKTLTVKPTLEVGYATVVGVVGEKIQTAGA</sequence>
<keyword evidence="2" id="KW-1185">Reference proteome</keyword>
<feature type="non-terminal residue" evidence="1">
    <location>
        <position position="465"/>
    </location>
</feature>
<evidence type="ECO:0000313" key="1">
    <source>
        <dbReference type="EMBL" id="KAK4443000.1"/>
    </source>
</evidence>
<dbReference type="AlphaFoldDB" id="A0AAV9G6Y4"/>
<name>A0AAV9G6Y4_9PEZI</name>
<evidence type="ECO:0000313" key="2">
    <source>
        <dbReference type="Proteomes" id="UP001321760"/>
    </source>
</evidence>
<comment type="caution">
    <text evidence="1">The sequence shown here is derived from an EMBL/GenBank/DDBJ whole genome shotgun (WGS) entry which is preliminary data.</text>
</comment>
<gene>
    <name evidence="1" type="ORF">QBC34DRAFT_337557</name>
</gene>
<protein>
    <submittedName>
        <fullName evidence="1">Uncharacterized protein</fullName>
    </submittedName>
</protein>
<dbReference type="Proteomes" id="UP001321760">
    <property type="component" value="Unassembled WGS sequence"/>
</dbReference>
<dbReference type="EMBL" id="MU866001">
    <property type="protein sequence ID" value="KAK4443000.1"/>
    <property type="molecule type" value="Genomic_DNA"/>
</dbReference>
<organism evidence="1 2">
    <name type="scientific">Podospora aff. communis PSN243</name>
    <dbReference type="NCBI Taxonomy" id="3040156"/>
    <lineage>
        <taxon>Eukaryota</taxon>
        <taxon>Fungi</taxon>
        <taxon>Dikarya</taxon>
        <taxon>Ascomycota</taxon>
        <taxon>Pezizomycotina</taxon>
        <taxon>Sordariomycetes</taxon>
        <taxon>Sordariomycetidae</taxon>
        <taxon>Sordariales</taxon>
        <taxon>Podosporaceae</taxon>
        <taxon>Podospora</taxon>
    </lineage>
</organism>